<accession>A0A067S612</accession>
<dbReference type="HOGENOM" id="CLU_2386321_0_0_1"/>
<dbReference type="EMBL" id="KL142425">
    <property type="protein sequence ID" value="KDR66251.1"/>
    <property type="molecule type" value="Genomic_DNA"/>
</dbReference>
<dbReference type="AlphaFoldDB" id="A0A067S612"/>
<protein>
    <submittedName>
        <fullName evidence="2">Uncharacterized protein</fullName>
    </submittedName>
</protein>
<sequence length="94" mass="10887">MCFHLSLVLGYCRLRTWTQPGSISLFFRAHTTYSCSGICNTHPSEAWTSQHPYRSLTFFSSLAETKEERKHGKLAAHLSQSVDWKESRKHQPLF</sequence>
<gene>
    <name evidence="2" type="ORF">GALMADRAFT_1161027</name>
</gene>
<feature type="region of interest" description="Disordered" evidence="1">
    <location>
        <begin position="71"/>
        <end position="94"/>
    </location>
</feature>
<dbReference type="Proteomes" id="UP000027222">
    <property type="component" value="Unassembled WGS sequence"/>
</dbReference>
<organism evidence="2 3">
    <name type="scientific">Galerina marginata (strain CBS 339.88)</name>
    <dbReference type="NCBI Taxonomy" id="685588"/>
    <lineage>
        <taxon>Eukaryota</taxon>
        <taxon>Fungi</taxon>
        <taxon>Dikarya</taxon>
        <taxon>Basidiomycota</taxon>
        <taxon>Agaricomycotina</taxon>
        <taxon>Agaricomycetes</taxon>
        <taxon>Agaricomycetidae</taxon>
        <taxon>Agaricales</taxon>
        <taxon>Agaricineae</taxon>
        <taxon>Strophariaceae</taxon>
        <taxon>Galerina</taxon>
    </lineage>
</organism>
<evidence type="ECO:0000256" key="1">
    <source>
        <dbReference type="SAM" id="MobiDB-lite"/>
    </source>
</evidence>
<keyword evidence="3" id="KW-1185">Reference proteome</keyword>
<reference evidence="3" key="1">
    <citation type="journal article" date="2014" name="Proc. Natl. Acad. Sci. U.S.A.">
        <title>Extensive sampling of basidiomycete genomes demonstrates inadequacy of the white-rot/brown-rot paradigm for wood decay fungi.</title>
        <authorList>
            <person name="Riley R."/>
            <person name="Salamov A.A."/>
            <person name="Brown D.W."/>
            <person name="Nagy L.G."/>
            <person name="Floudas D."/>
            <person name="Held B.W."/>
            <person name="Levasseur A."/>
            <person name="Lombard V."/>
            <person name="Morin E."/>
            <person name="Otillar R."/>
            <person name="Lindquist E.A."/>
            <person name="Sun H."/>
            <person name="LaButti K.M."/>
            <person name="Schmutz J."/>
            <person name="Jabbour D."/>
            <person name="Luo H."/>
            <person name="Baker S.E."/>
            <person name="Pisabarro A.G."/>
            <person name="Walton J.D."/>
            <person name="Blanchette R.A."/>
            <person name="Henrissat B."/>
            <person name="Martin F."/>
            <person name="Cullen D."/>
            <person name="Hibbett D.S."/>
            <person name="Grigoriev I.V."/>
        </authorList>
    </citation>
    <scope>NUCLEOTIDE SEQUENCE [LARGE SCALE GENOMIC DNA]</scope>
    <source>
        <strain evidence="3">CBS 339.88</strain>
    </source>
</reference>
<proteinExistence type="predicted"/>
<evidence type="ECO:0000313" key="3">
    <source>
        <dbReference type="Proteomes" id="UP000027222"/>
    </source>
</evidence>
<evidence type="ECO:0000313" key="2">
    <source>
        <dbReference type="EMBL" id="KDR66251.1"/>
    </source>
</evidence>
<name>A0A067S612_GALM3</name>